<keyword evidence="1" id="KW-0963">Cytoplasm</keyword>
<protein>
    <submittedName>
        <fullName evidence="2">Uncharacterized protein YlbG (UPF0298 family)</fullName>
    </submittedName>
</protein>
<gene>
    <name evidence="2" type="ORF">EDD62_0413</name>
</gene>
<comment type="caution">
    <text evidence="2">The sequence shown here is derived from an EMBL/GenBank/DDBJ whole genome shotgun (WGS) entry which is preliminary data.</text>
</comment>
<dbReference type="InterPro" id="IPR016979">
    <property type="entry name" value="DUF2129"/>
</dbReference>
<evidence type="ECO:0000313" key="3">
    <source>
        <dbReference type="Proteomes" id="UP000277108"/>
    </source>
</evidence>
<accession>A0A3N5C637</accession>
<evidence type="ECO:0000313" key="2">
    <source>
        <dbReference type="EMBL" id="RPF57778.1"/>
    </source>
</evidence>
<reference evidence="2 3" key="1">
    <citation type="submission" date="2018-11" db="EMBL/GenBank/DDBJ databases">
        <title>Genomic Encyclopedia of Type Strains, Phase IV (KMG-IV): sequencing the most valuable type-strain genomes for metagenomic binning, comparative biology and taxonomic classification.</title>
        <authorList>
            <person name="Goeker M."/>
        </authorList>
    </citation>
    <scope>NUCLEOTIDE SEQUENCE [LARGE SCALE GENOMIC DNA]</scope>
    <source>
        <strain evidence="2 3">DSM 29158</strain>
    </source>
</reference>
<proteinExistence type="predicted"/>
<name>A0A3N5C637_9BACL</name>
<dbReference type="AlphaFoldDB" id="A0A3N5C637"/>
<keyword evidence="3" id="KW-1185">Reference proteome</keyword>
<dbReference type="Proteomes" id="UP000277108">
    <property type="component" value="Unassembled WGS sequence"/>
</dbReference>
<dbReference type="OrthoDB" id="2990788at2"/>
<evidence type="ECO:0000256" key="1">
    <source>
        <dbReference type="ARBA" id="ARBA00022490"/>
    </source>
</evidence>
<dbReference type="Pfam" id="PF09902">
    <property type="entry name" value="DUF2129"/>
    <property type="match status" value="1"/>
</dbReference>
<sequence>MDKIVQRQGLYIYLSDLKHVKQVRKFGHIIYTHPMDQYVLLYTESRRLNKTLKKLNQLKCVKQVLLSQYKEIPTTYEKEDYEKGDFKF</sequence>
<organism evidence="2 3">
    <name type="scientific">Abyssicoccus albus</name>
    <dbReference type="NCBI Taxonomy" id="1817405"/>
    <lineage>
        <taxon>Bacteria</taxon>
        <taxon>Bacillati</taxon>
        <taxon>Bacillota</taxon>
        <taxon>Bacilli</taxon>
        <taxon>Bacillales</taxon>
        <taxon>Abyssicoccaceae</taxon>
    </lineage>
</organism>
<dbReference type="RefSeq" id="WP_123807340.1">
    <property type="nucleotide sequence ID" value="NZ_RKRK01000002.1"/>
</dbReference>
<dbReference type="EMBL" id="RKRK01000002">
    <property type="protein sequence ID" value="RPF57778.1"/>
    <property type="molecule type" value="Genomic_DNA"/>
</dbReference>